<comment type="caution">
    <text evidence="2">The sequence shown here is derived from an EMBL/GenBank/DDBJ whole genome shotgun (WGS) entry which is preliminary data.</text>
</comment>
<dbReference type="Proteomes" id="UP001162156">
    <property type="component" value="Unassembled WGS sequence"/>
</dbReference>
<keyword evidence="3" id="KW-1185">Reference proteome</keyword>
<evidence type="ECO:0000313" key="3">
    <source>
        <dbReference type="Proteomes" id="UP001162156"/>
    </source>
</evidence>
<proteinExistence type="predicted"/>
<dbReference type="EMBL" id="JANEYF010001313">
    <property type="protein sequence ID" value="KAJ8964809.1"/>
    <property type="molecule type" value="Genomic_DNA"/>
</dbReference>
<evidence type="ECO:0000313" key="2">
    <source>
        <dbReference type="EMBL" id="KAJ8964809.1"/>
    </source>
</evidence>
<feature type="region of interest" description="Disordered" evidence="1">
    <location>
        <begin position="228"/>
        <end position="248"/>
    </location>
</feature>
<organism evidence="2 3">
    <name type="scientific">Rhamnusium bicolor</name>
    <dbReference type="NCBI Taxonomy" id="1586634"/>
    <lineage>
        <taxon>Eukaryota</taxon>
        <taxon>Metazoa</taxon>
        <taxon>Ecdysozoa</taxon>
        <taxon>Arthropoda</taxon>
        <taxon>Hexapoda</taxon>
        <taxon>Insecta</taxon>
        <taxon>Pterygota</taxon>
        <taxon>Neoptera</taxon>
        <taxon>Endopterygota</taxon>
        <taxon>Coleoptera</taxon>
        <taxon>Polyphaga</taxon>
        <taxon>Cucujiformia</taxon>
        <taxon>Chrysomeloidea</taxon>
        <taxon>Cerambycidae</taxon>
        <taxon>Lepturinae</taxon>
        <taxon>Rhagiini</taxon>
        <taxon>Rhamnusium</taxon>
    </lineage>
</organism>
<protein>
    <submittedName>
        <fullName evidence="2">Uncharacterized protein</fullName>
    </submittedName>
</protein>
<accession>A0AAV8ZKN6</accession>
<gene>
    <name evidence="2" type="ORF">NQ314_004616</name>
</gene>
<evidence type="ECO:0000256" key="1">
    <source>
        <dbReference type="SAM" id="MobiDB-lite"/>
    </source>
</evidence>
<reference evidence="2" key="1">
    <citation type="journal article" date="2023" name="Insect Mol. Biol.">
        <title>Genome sequencing provides insights into the evolution of gene families encoding plant cell wall-degrading enzymes in longhorned beetles.</title>
        <authorList>
            <person name="Shin N.R."/>
            <person name="Okamura Y."/>
            <person name="Kirsch R."/>
            <person name="Pauchet Y."/>
        </authorList>
    </citation>
    <scope>NUCLEOTIDE SEQUENCE</scope>
    <source>
        <strain evidence="2">RBIC_L_NR</strain>
    </source>
</reference>
<name>A0AAV8ZKN6_9CUCU</name>
<sequence length="248" mass="28155">MMCNSFGKEFTEYEYVIENLAIRRAPKKLLDVALLQQQKVEKLSVVSIGPVTAVEDAPQEEDSYLLPEAHHKNKSVGSCNPNSPYYNPCFFRYPPVKKPCAACKTYYAETNSELDDSIIRHILNPHLMHDETRSVKMQILIFSSKVSADIHTVNVEDDVDRSLQEIPTEIKQTIDALKVAKPLHLTSEFPTRNHRSLIRSVSTTSCDKETFCNFLDSKLAGDVAEHVTKEKEEKLPKSTRLKKETLTS</sequence>
<dbReference type="AlphaFoldDB" id="A0AAV8ZKN6"/>